<name>A0ABR3YWF6_9PEZI</name>
<dbReference type="PANTHER" id="PTHR11638:SF18">
    <property type="entry name" value="HEAT SHOCK PROTEIN 104"/>
    <property type="match status" value="1"/>
</dbReference>
<dbReference type="InterPro" id="IPR027417">
    <property type="entry name" value="P-loop_NTPase"/>
</dbReference>
<proteinExistence type="predicted"/>
<evidence type="ECO:0000256" key="2">
    <source>
        <dbReference type="ARBA" id="ARBA00022840"/>
    </source>
</evidence>
<comment type="caution">
    <text evidence="5">The sequence shown here is derived from an EMBL/GenBank/DDBJ whole genome shotgun (WGS) entry which is preliminary data.</text>
</comment>
<accession>A0ABR3YWF6</accession>
<dbReference type="Gene3D" id="3.40.50.300">
    <property type="entry name" value="P-loop containing nucleotide triphosphate hydrolases"/>
    <property type="match status" value="1"/>
</dbReference>
<dbReference type="Pfam" id="PF10431">
    <property type="entry name" value="ClpB_D2-small"/>
    <property type="match status" value="1"/>
</dbReference>
<dbReference type="PANTHER" id="PTHR11638">
    <property type="entry name" value="ATP-DEPENDENT CLP PROTEASE"/>
    <property type="match status" value="1"/>
</dbReference>
<feature type="region of interest" description="Disordered" evidence="3">
    <location>
        <begin position="13"/>
        <end position="53"/>
    </location>
</feature>
<dbReference type="Gene3D" id="1.10.8.60">
    <property type="match status" value="1"/>
</dbReference>
<gene>
    <name evidence="5" type="ORF">Sste5346_006878</name>
</gene>
<keyword evidence="1" id="KW-0547">Nucleotide-binding</keyword>
<sequence>MYRGLDDSSVEIAANGSSMHNNLHLSGNDPERALPPPGSDTGGNQPMPDLSTPNAVVTTASTLVGLAEPRLEMQSEVPSDREDAEKPRAWDFQLPKLPEVEAIDILLAVAQPFGTMEGDEAKFNLRELCAAMQQGADLLTIKRYLQSFPDAVVRHRINGTVEGIPSIFYVIKTNDPALLRLWASYGADTSAIHQDTGTPLLAYAIVLSELLGGRNTSPIVATLLSLGASPASIPDVFYKSYNRDLSEDALLRDVDGLDKSPKKEWQWCQAPSVRSNLARTIHLTQRYYLDRAAKLPRAGTRHRQIATLRNAEAILGIPYYLIGQTVAANHLLRKMMTFITVPSKKPLVLAFAGPSGHGKTELARKLGDLLGLSLQVVDCTIFNDERELFGPRAPYVGSERGSPLNNFVAQHAGQRCIVFLDEFEKTSKAIHQSLLLPFDNGEYQDRRSLATVDCSRTIWILATNALDETILQFCDANPAILQHDAGNGVEIDHAMSQRLVKTLSMNLRTEFLGRFGAPVTGRVSDFIPFLPFSKGEQGVVVHKFLLELAERVAAPVRLQLGTEEQLLGNVRLRVRLDASVCMRLAKAEYSEELGARSLRKAVEDVQDRLVESYLDDEREIEEGELVQPTAFVVDVRADEVVVHKCDGSKEGG</sequence>
<protein>
    <recommendedName>
        <fullName evidence="4">AAA+ ATPase domain-containing protein</fullName>
    </recommendedName>
</protein>
<dbReference type="PRINTS" id="PR00300">
    <property type="entry name" value="CLPPROTEASEA"/>
</dbReference>
<dbReference type="EMBL" id="JAWCUI010000043">
    <property type="protein sequence ID" value="KAL1892593.1"/>
    <property type="molecule type" value="Genomic_DNA"/>
</dbReference>
<evidence type="ECO:0000256" key="1">
    <source>
        <dbReference type="ARBA" id="ARBA00022741"/>
    </source>
</evidence>
<feature type="domain" description="AAA+ ATPase" evidence="4">
    <location>
        <begin position="345"/>
        <end position="481"/>
    </location>
</feature>
<dbReference type="InterPro" id="IPR003959">
    <property type="entry name" value="ATPase_AAA_core"/>
</dbReference>
<evidence type="ECO:0000313" key="5">
    <source>
        <dbReference type="EMBL" id="KAL1892593.1"/>
    </source>
</evidence>
<dbReference type="InterPro" id="IPR003593">
    <property type="entry name" value="AAA+_ATPase"/>
</dbReference>
<dbReference type="Pfam" id="PF07724">
    <property type="entry name" value="AAA_2"/>
    <property type="match status" value="1"/>
</dbReference>
<feature type="compositionally biased region" description="Polar residues" evidence="3">
    <location>
        <begin position="15"/>
        <end position="25"/>
    </location>
</feature>
<dbReference type="SUPFAM" id="SSF52540">
    <property type="entry name" value="P-loop containing nucleoside triphosphate hydrolases"/>
    <property type="match status" value="1"/>
</dbReference>
<reference evidence="5 6" key="1">
    <citation type="journal article" date="2024" name="IMA Fungus">
        <title>IMA Genome - F19 : A genome assembly and annotation guide to empower mycologists, including annotated draft genome sequences of Ceratocystis pirilliformis, Diaporthe australafricana, Fusarium ophioides, Paecilomyces lecythidis, and Sporothrix stenoceras.</title>
        <authorList>
            <person name="Aylward J."/>
            <person name="Wilson A.M."/>
            <person name="Visagie C.M."/>
            <person name="Spraker J."/>
            <person name="Barnes I."/>
            <person name="Buitendag C."/>
            <person name="Ceriani C."/>
            <person name="Del Mar Angel L."/>
            <person name="du Plessis D."/>
            <person name="Fuchs T."/>
            <person name="Gasser K."/>
            <person name="Kramer D."/>
            <person name="Li W."/>
            <person name="Munsamy K."/>
            <person name="Piso A."/>
            <person name="Price J.L."/>
            <person name="Sonnekus B."/>
            <person name="Thomas C."/>
            <person name="van der Nest A."/>
            <person name="van Dijk A."/>
            <person name="van Heerden A."/>
            <person name="van Vuuren N."/>
            <person name="Yilmaz N."/>
            <person name="Duong T.A."/>
            <person name="van der Merwe N.A."/>
            <person name="Wingfield M.J."/>
            <person name="Wingfield B.D."/>
        </authorList>
    </citation>
    <scope>NUCLEOTIDE SEQUENCE [LARGE SCALE GENOMIC DNA]</scope>
    <source>
        <strain evidence="5 6">CMW 5346</strain>
    </source>
</reference>
<dbReference type="InterPro" id="IPR019489">
    <property type="entry name" value="Clp_ATPase_C"/>
</dbReference>
<evidence type="ECO:0000313" key="6">
    <source>
        <dbReference type="Proteomes" id="UP001583186"/>
    </source>
</evidence>
<dbReference type="InterPro" id="IPR001270">
    <property type="entry name" value="ClpA/B"/>
</dbReference>
<dbReference type="InterPro" id="IPR050130">
    <property type="entry name" value="ClpA_ClpB"/>
</dbReference>
<keyword evidence="2" id="KW-0067">ATP-binding</keyword>
<keyword evidence="6" id="KW-1185">Reference proteome</keyword>
<evidence type="ECO:0000259" key="4">
    <source>
        <dbReference type="SMART" id="SM00382"/>
    </source>
</evidence>
<evidence type="ECO:0000256" key="3">
    <source>
        <dbReference type="SAM" id="MobiDB-lite"/>
    </source>
</evidence>
<organism evidence="5 6">
    <name type="scientific">Sporothrix stenoceras</name>
    <dbReference type="NCBI Taxonomy" id="5173"/>
    <lineage>
        <taxon>Eukaryota</taxon>
        <taxon>Fungi</taxon>
        <taxon>Dikarya</taxon>
        <taxon>Ascomycota</taxon>
        <taxon>Pezizomycotina</taxon>
        <taxon>Sordariomycetes</taxon>
        <taxon>Sordariomycetidae</taxon>
        <taxon>Ophiostomatales</taxon>
        <taxon>Ophiostomataceae</taxon>
        <taxon>Sporothrix</taxon>
    </lineage>
</organism>
<dbReference type="SMART" id="SM00382">
    <property type="entry name" value="AAA"/>
    <property type="match status" value="1"/>
</dbReference>
<dbReference type="Proteomes" id="UP001583186">
    <property type="component" value="Unassembled WGS sequence"/>
</dbReference>